<comment type="caution">
    <text evidence="1">The sequence shown here is derived from an EMBL/GenBank/DDBJ whole genome shotgun (WGS) entry which is preliminary data.</text>
</comment>
<name>A0A084EGQ8_SPHYA</name>
<protein>
    <submittedName>
        <fullName evidence="1">Uncharacterized protein</fullName>
    </submittedName>
</protein>
<dbReference type="PATRIC" id="fig|13690.10.peg.3736"/>
<sequence length="500" mass="51571">MSRIYGSGGIVIEVTGARGPSGAEIAQEAIDAANLATEQAEAAAIAANAAAGNAQPTSYKANASGAGVATFTFTGVAFTLEPIIILDGQQLAGPGLFGSDADFTWSSDIGANTSTVVVADASVVFADSAMIAQVGVAALIPYTTPDRVVGLGERNMAGGFVGIDVAGSSRVENDLRVGQPSFDGLGNFVEGAGRIRLGVSDAYPDGLLYLRQEGFPANYEEGSLAFYPVPANRWSGLSIAPSGDPWDLPTENVTSLALQLRNGASEERLTISSKWFGGFGGYGVYRIAPYRNGSGQFWDLQIGNNDAVQQIFARDGTVAFNNYKISDGSPAGNTVVDVVCNPIPDRMRLFARSSGEVGIESLTSGVSNWEMWFNGAFGGPVVRGVQPTLWLHETDAPANNRRWSIDASGGTMRILAVNDGSTSLTHAFAASRAGEVVTEVSLLGPVGSGVLRLQPNEIGFFGGNPATKPSISGSRGGNAALASLLSSLAGLGLITDGTSA</sequence>
<reference evidence="1 2" key="1">
    <citation type="submission" date="2014-03" db="EMBL/GenBank/DDBJ databases">
        <title>Genome sequence of Sphingobium yanoikuyae B1.</title>
        <authorList>
            <person name="Gan H.M."/>
            <person name="Gan H.Y."/>
            <person name="Savka M.A."/>
        </authorList>
    </citation>
    <scope>NUCLEOTIDE SEQUENCE [LARGE SCALE GENOMIC DNA]</scope>
    <source>
        <strain evidence="1 2">B1</strain>
    </source>
</reference>
<dbReference type="Proteomes" id="UP000028534">
    <property type="component" value="Unassembled WGS sequence"/>
</dbReference>
<dbReference type="EMBL" id="JGVR01000024">
    <property type="protein sequence ID" value="KEZ17150.1"/>
    <property type="molecule type" value="Genomic_DNA"/>
</dbReference>
<organism evidence="1 2">
    <name type="scientific">Sphingobium yanoikuyae</name>
    <name type="common">Sphingomonas yanoikuyae</name>
    <dbReference type="NCBI Taxonomy" id="13690"/>
    <lineage>
        <taxon>Bacteria</taxon>
        <taxon>Pseudomonadati</taxon>
        <taxon>Pseudomonadota</taxon>
        <taxon>Alphaproteobacteria</taxon>
        <taxon>Sphingomonadales</taxon>
        <taxon>Sphingomonadaceae</taxon>
        <taxon>Sphingobium</taxon>
    </lineage>
</organism>
<dbReference type="AlphaFoldDB" id="A0A084EGQ8"/>
<accession>A0A084EGQ8</accession>
<dbReference type="RefSeq" id="WP_037521379.1">
    <property type="nucleotide sequence ID" value="NZ_JGVR01000024.1"/>
</dbReference>
<proteinExistence type="predicted"/>
<evidence type="ECO:0000313" key="1">
    <source>
        <dbReference type="EMBL" id="KEZ17150.1"/>
    </source>
</evidence>
<evidence type="ECO:0000313" key="2">
    <source>
        <dbReference type="Proteomes" id="UP000028534"/>
    </source>
</evidence>
<gene>
    <name evidence="1" type="ORF">CP98_03648</name>
</gene>